<dbReference type="PROSITE" id="PS51257">
    <property type="entry name" value="PROKAR_LIPOPROTEIN"/>
    <property type="match status" value="1"/>
</dbReference>
<dbReference type="KEGG" id="arac:E0W69_008120"/>
<dbReference type="AlphaFoldDB" id="A0A5P2G622"/>
<dbReference type="SUPFAM" id="SSF48208">
    <property type="entry name" value="Six-hairpin glycosidases"/>
    <property type="match status" value="1"/>
</dbReference>
<gene>
    <name evidence="1" type="ORF">E0W69_008120</name>
</gene>
<dbReference type="Pfam" id="PF03663">
    <property type="entry name" value="Glyco_hydro_76"/>
    <property type="match status" value="1"/>
</dbReference>
<dbReference type="OrthoDB" id="2505409at2"/>
<evidence type="ECO:0000313" key="1">
    <source>
        <dbReference type="EMBL" id="QES88623.1"/>
    </source>
</evidence>
<protein>
    <submittedName>
        <fullName evidence="1">Alpha-1,6-mannanase</fullName>
    </submittedName>
</protein>
<sequence length="514" mass="57538">MKFSLFLFFSLIFISIISCRKNNTDNGITTSSDSFATISNLKASSSDTITKINLTWNNPNSKELYKVEISYQPINDIGFSMPNPILEDAIAGDSQKLTISLPYAGEYIFTAVAIGKSGQRANPISISFNSNGDSIPLYLKRADTLMSSLVKLYLEGKPRDIWTSTYPQGGGYWDGAAVVWGQGGAFSGYAALKETSERYPNYKSKIASTLDNRLLTSIDKFRTTKGQRESNTVEAYAVYPENGNERFYDDNIWIGIDMADLYELTKDVKYLDHAKLVWNFVRSGTDTVLGGGVYWKENDNGKMTCSNAPAVVLATKLYQQTGDGAYLQSAKDIYKWVKTKLQDPTDYLYWDNMSYGLDGNGNRVVNIGKTKYTYNSGQAIQAAALLYNITGDNTYLKDAQDVASSIFGQWGSYFQSYTLGTGFNTIDPDGHVWFRAILLRGLIELYKIDKNRKYVDAYEKLLNNAWLSNCRNKETNLLNYDFRGGTTQTSWEILHEGACVEMLARLGDLRAEGL</sequence>
<dbReference type="InterPro" id="IPR008928">
    <property type="entry name" value="6-hairpin_glycosidase_sf"/>
</dbReference>
<dbReference type="InterPro" id="IPR053169">
    <property type="entry name" value="MUG_Protein"/>
</dbReference>
<accession>A0A5P2G622</accession>
<dbReference type="EMBL" id="CP044016">
    <property type="protein sequence ID" value="QES88623.1"/>
    <property type="molecule type" value="Genomic_DNA"/>
</dbReference>
<name>A0A5P2G622_9BACT</name>
<evidence type="ECO:0000313" key="2">
    <source>
        <dbReference type="Proteomes" id="UP000292424"/>
    </source>
</evidence>
<proteinExistence type="predicted"/>
<dbReference type="Proteomes" id="UP000292424">
    <property type="component" value="Chromosome"/>
</dbReference>
<dbReference type="Gene3D" id="1.50.10.20">
    <property type="match status" value="1"/>
</dbReference>
<dbReference type="PANTHER" id="PTHR47791:SF4">
    <property type="entry name" value="(PUTATIVE SECRETED PROTEIN)-RELATED"/>
    <property type="match status" value="1"/>
</dbReference>
<dbReference type="GO" id="GO:0005975">
    <property type="term" value="P:carbohydrate metabolic process"/>
    <property type="evidence" value="ECO:0007669"/>
    <property type="project" value="InterPro"/>
</dbReference>
<dbReference type="InterPro" id="IPR005198">
    <property type="entry name" value="Glyco_hydro_76"/>
</dbReference>
<dbReference type="PANTHER" id="PTHR47791">
    <property type="entry name" value="MEIOTICALLY UP-REGULATED GENE 191 PROTEIN"/>
    <property type="match status" value="1"/>
</dbReference>
<dbReference type="RefSeq" id="WP_131329576.1">
    <property type="nucleotide sequence ID" value="NZ_CP044016.1"/>
</dbReference>
<reference evidence="1 2" key="1">
    <citation type="submission" date="2019-09" db="EMBL/GenBank/DDBJ databases">
        <title>Complete genome sequence of Arachidicoccus sp. B3-10 isolated from apple orchard soil.</title>
        <authorList>
            <person name="Kim H.S."/>
            <person name="Han K.-I."/>
            <person name="Suh M.K."/>
            <person name="Lee K.C."/>
            <person name="Eom M.K."/>
            <person name="Kim J.-S."/>
            <person name="Kang S.W."/>
            <person name="Sin Y."/>
            <person name="Lee J.-S."/>
        </authorList>
    </citation>
    <scope>NUCLEOTIDE SEQUENCE [LARGE SCALE GENOMIC DNA]</scope>
    <source>
        <strain evidence="1 2">B3-10</strain>
    </source>
</reference>
<keyword evidence="2" id="KW-1185">Reference proteome</keyword>
<organism evidence="1 2">
    <name type="scientific">Rhizosphaericola mali</name>
    <dbReference type="NCBI Taxonomy" id="2545455"/>
    <lineage>
        <taxon>Bacteria</taxon>
        <taxon>Pseudomonadati</taxon>
        <taxon>Bacteroidota</taxon>
        <taxon>Chitinophagia</taxon>
        <taxon>Chitinophagales</taxon>
        <taxon>Chitinophagaceae</taxon>
        <taxon>Rhizosphaericola</taxon>
    </lineage>
</organism>